<reference evidence="1 2" key="1">
    <citation type="journal article" date="2018" name="Sci. Rep.">
        <title>Comparative analysis of the Pocillopora damicornis genome highlights role of immune system in coral evolution.</title>
        <authorList>
            <person name="Cunning R."/>
            <person name="Bay R.A."/>
            <person name="Gillette P."/>
            <person name="Baker A.C."/>
            <person name="Traylor-Knowles N."/>
        </authorList>
    </citation>
    <scope>NUCLEOTIDE SEQUENCE [LARGE SCALE GENOMIC DNA]</scope>
    <source>
        <strain evidence="1">RSMAS</strain>
        <tissue evidence="1">Whole animal</tissue>
    </source>
</reference>
<dbReference type="Proteomes" id="UP000275408">
    <property type="component" value="Unassembled WGS sequence"/>
</dbReference>
<comment type="caution">
    <text evidence="1">The sequence shown here is derived from an EMBL/GenBank/DDBJ whole genome shotgun (WGS) entry which is preliminary data.</text>
</comment>
<keyword evidence="2" id="KW-1185">Reference proteome</keyword>
<protein>
    <submittedName>
        <fullName evidence="1">Uncharacterized protein</fullName>
    </submittedName>
</protein>
<dbReference type="AlphaFoldDB" id="A0A3M6V0U9"/>
<name>A0A3M6V0U9_POCDA</name>
<sequence>MDELLDSIKGENKVHKESKAVKHNKSKNENCQTLATHYLQQKAKNSNFDVFIAMGSITQPPVWSFDNPTIEEAFFRGIINVLFTSKLAMM</sequence>
<accession>A0A3M6V0U9</accession>
<evidence type="ECO:0000313" key="2">
    <source>
        <dbReference type="Proteomes" id="UP000275408"/>
    </source>
</evidence>
<organism evidence="1 2">
    <name type="scientific">Pocillopora damicornis</name>
    <name type="common">Cauliflower coral</name>
    <name type="synonym">Millepora damicornis</name>
    <dbReference type="NCBI Taxonomy" id="46731"/>
    <lineage>
        <taxon>Eukaryota</taxon>
        <taxon>Metazoa</taxon>
        <taxon>Cnidaria</taxon>
        <taxon>Anthozoa</taxon>
        <taxon>Hexacorallia</taxon>
        <taxon>Scleractinia</taxon>
        <taxon>Astrocoeniina</taxon>
        <taxon>Pocilloporidae</taxon>
        <taxon>Pocillopora</taxon>
    </lineage>
</organism>
<evidence type="ECO:0000313" key="1">
    <source>
        <dbReference type="EMBL" id="RMX59512.1"/>
    </source>
</evidence>
<dbReference type="EMBL" id="RCHS01000317">
    <property type="protein sequence ID" value="RMX59512.1"/>
    <property type="molecule type" value="Genomic_DNA"/>
</dbReference>
<proteinExistence type="predicted"/>
<gene>
    <name evidence="1" type="ORF">pdam_00023075</name>
</gene>